<evidence type="ECO:0000256" key="1">
    <source>
        <dbReference type="ARBA" id="ARBA00004162"/>
    </source>
</evidence>
<evidence type="ECO:0000256" key="6">
    <source>
        <dbReference type="ARBA" id="ARBA00023136"/>
    </source>
</evidence>
<evidence type="ECO:0000256" key="7">
    <source>
        <dbReference type="RuleBase" id="RU003879"/>
    </source>
</evidence>
<evidence type="ECO:0000256" key="2">
    <source>
        <dbReference type="ARBA" id="ARBA00005811"/>
    </source>
</evidence>
<comment type="similarity">
    <text evidence="2 7">Belongs to the ExbD/TolR family.</text>
</comment>
<dbReference type="Proteomes" id="UP001320843">
    <property type="component" value="Unassembled WGS sequence"/>
</dbReference>
<keyword evidence="3" id="KW-1003">Cell membrane</keyword>
<proteinExistence type="inferred from homology"/>
<dbReference type="InterPro" id="IPR003400">
    <property type="entry name" value="ExbD"/>
</dbReference>
<dbReference type="Pfam" id="PF02472">
    <property type="entry name" value="ExbD"/>
    <property type="match status" value="1"/>
</dbReference>
<evidence type="ECO:0000313" key="9">
    <source>
        <dbReference type="EMBL" id="MCW0397739.1"/>
    </source>
</evidence>
<name>A0ABT3DR26_9XANT</name>
<keyword evidence="10" id="KW-1185">Reference proteome</keyword>
<feature type="transmembrane region" description="Helical" evidence="8">
    <location>
        <begin position="25"/>
        <end position="45"/>
    </location>
</feature>
<gene>
    <name evidence="9" type="ORF">NB700_000295</name>
</gene>
<dbReference type="PANTHER" id="PTHR30558">
    <property type="entry name" value="EXBD MEMBRANE COMPONENT OF PMF-DRIVEN MACROMOLECULE IMPORT SYSTEM"/>
    <property type="match status" value="1"/>
</dbReference>
<comment type="subcellular location">
    <subcellularLocation>
        <location evidence="1">Cell membrane</location>
        <topology evidence="1">Single-pass membrane protein</topology>
    </subcellularLocation>
    <subcellularLocation>
        <location evidence="7">Cell membrane</location>
        <topology evidence="7">Single-pass type II membrane protein</topology>
    </subcellularLocation>
</comment>
<dbReference type="PANTHER" id="PTHR30558:SF9">
    <property type="entry name" value="BIOPOLYMER TRANSPORT PROTEIN EXBD"/>
    <property type="match status" value="1"/>
</dbReference>
<sequence length="142" mass="15244">MAIRTARDDDDDTLEEQHAINVTPLIDVMLVLLIVFMIAAPLATVEVPVELPASGAAAGAPDRDPILLTLGADLSLRLDEQPIAAQALRPALDRRSGGDRDRRILLRADRRVAYADLMGTLDALRAAGYLKIALVAVESPAR</sequence>
<organism evidence="9 10">
    <name type="scientific">Xanthomonas sacchari</name>
    <dbReference type="NCBI Taxonomy" id="56458"/>
    <lineage>
        <taxon>Bacteria</taxon>
        <taxon>Pseudomonadati</taxon>
        <taxon>Pseudomonadota</taxon>
        <taxon>Gammaproteobacteria</taxon>
        <taxon>Lysobacterales</taxon>
        <taxon>Lysobacteraceae</taxon>
        <taxon>Xanthomonas</taxon>
    </lineage>
</organism>
<evidence type="ECO:0000256" key="3">
    <source>
        <dbReference type="ARBA" id="ARBA00022475"/>
    </source>
</evidence>
<protein>
    <submittedName>
        <fullName evidence="9">Biopolymer transport protein ExbD</fullName>
    </submittedName>
</protein>
<keyword evidence="4 7" id="KW-0812">Transmembrane</keyword>
<evidence type="ECO:0000256" key="8">
    <source>
        <dbReference type="SAM" id="Phobius"/>
    </source>
</evidence>
<keyword evidence="7" id="KW-0813">Transport</keyword>
<evidence type="ECO:0000313" key="10">
    <source>
        <dbReference type="Proteomes" id="UP001320843"/>
    </source>
</evidence>
<evidence type="ECO:0000256" key="4">
    <source>
        <dbReference type="ARBA" id="ARBA00022692"/>
    </source>
</evidence>
<comment type="caution">
    <text evidence="9">The sequence shown here is derived from an EMBL/GenBank/DDBJ whole genome shotgun (WGS) entry which is preliminary data.</text>
</comment>
<evidence type="ECO:0000256" key="5">
    <source>
        <dbReference type="ARBA" id="ARBA00022989"/>
    </source>
</evidence>
<keyword evidence="7" id="KW-0653">Protein transport</keyword>
<reference evidence="9 10" key="1">
    <citation type="submission" date="2022-06" db="EMBL/GenBank/DDBJ databases">
        <title>Dynamics of rice microbiomes reveals core vertical transmitted seed endophytes.</title>
        <authorList>
            <person name="Liao K."/>
            <person name="Zhang X."/>
        </authorList>
    </citation>
    <scope>NUCLEOTIDE SEQUENCE [LARGE SCALE GENOMIC DNA]</scope>
    <source>
        <strain evidence="9 10">YT10-10-1</strain>
    </source>
</reference>
<keyword evidence="5 8" id="KW-1133">Transmembrane helix</keyword>
<dbReference type="RefSeq" id="WP_267082942.1">
    <property type="nucleotide sequence ID" value="NZ_CP099530.1"/>
</dbReference>
<dbReference type="Gene3D" id="3.30.420.270">
    <property type="match status" value="1"/>
</dbReference>
<keyword evidence="6 8" id="KW-0472">Membrane</keyword>
<dbReference type="EMBL" id="JANFWR010000002">
    <property type="protein sequence ID" value="MCW0397739.1"/>
    <property type="molecule type" value="Genomic_DNA"/>
</dbReference>
<accession>A0ABT3DR26</accession>